<evidence type="ECO:0000313" key="1">
    <source>
        <dbReference type="EMBL" id="GIH84894.1"/>
    </source>
</evidence>
<keyword evidence="2" id="KW-1185">Reference proteome</keyword>
<dbReference type="EMBL" id="BOOI01000028">
    <property type="protein sequence ID" value="GIH84894.1"/>
    <property type="molecule type" value="Genomic_DNA"/>
</dbReference>
<accession>A0A8J3S4J5</accession>
<gene>
    <name evidence="1" type="ORF">Pro02_33020</name>
</gene>
<evidence type="ECO:0000313" key="2">
    <source>
        <dbReference type="Proteomes" id="UP000655044"/>
    </source>
</evidence>
<dbReference type="Proteomes" id="UP000655044">
    <property type="component" value="Unassembled WGS sequence"/>
</dbReference>
<name>A0A8J3S4J5_PLARO</name>
<sequence length="72" mass="7344">MIVVPVLVALFAVLLVIAPPTLGKPLGFLAVLVAGGVAVLLGRPAHALRTRLGVTAEEARAIVAGARARRRG</sequence>
<comment type="caution">
    <text evidence="1">The sequence shown here is derived from an EMBL/GenBank/DDBJ whole genome shotgun (WGS) entry which is preliminary data.</text>
</comment>
<organism evidence="1 2">
    <name type="scientific">Planobispora rosea</name>
    <dbReference type="NCBI Taxonomy" id="35762"/>
    <lineage>
        <taxon>Bacteria</taxon>
        <taxon>Bacillati</taxon>
        <taxon>Actinomycetota</taxon>
        <taxon>Actinomycetes</taxon>
        <taxon>Streptosporangiales</taxon>
        <taxon>Streptosporangiaceae</taxon>
        <taxon>Planobispora</taxon>
    </lineage>
</organism>
<proteinExistence type="predicted"/>
<dbReference type="AlphaFoldDB" id="A0A8J3S4J5"/>
<reference evidence="1" key="1">
    <citation type="submission" date="2021-01" db="EMBL/GenBank/DDBJ databases">
        <title>Whole genome shotgun sequence of Planobispora rosea NBRC 15558.</title>
        <authorList>
            <person name="Komaki H."/>
            <person name="Tamura T."/>
        </authorList>
    </citation>
    <scope>NUCLEOTIDE SEQUENCE</scope>
    <source>
        <strain evidence="1">NBRC 15558</strain>
    </source>
</reference>
<dbReference type="RefSeq" id="WP_068927013.1">
    <property type="nucleotide sequence ID" value="NZ_BMQP01000010.1"/>
</dbReference>
<protein>
    <submittedName>
        <fullName evidence="1">Uncharacterized protein</fullName>
    </submittedName>
</protein>